<sequence>MYFIKLCYSIFKQIFLIMLRININAILLQILAVLIIVSLQSCSFPPEDFSCKEPLSWVYATSPQNEQLIKITRWDIWREQAKIDETNYLDFDFWTDYYGLHFNACPFTINNIRLLLIELNNDDEFIDVGKEQLGISFLDLQWELAIDNETTIIKVSSNANFDKLEVFLQKTGFTKLTEDGISYYHQGTRLERLKNSLRQNHQPQSAPSISKNNLYKLPNLYFNRKQGIVVVGNSSKTMLSAVKTHLSKAIPPHLATLNFQFIDQTFKDHYSLLFSNRQPSIKSHITSQKDEADIDTLCKNLLKISYKELKELNEIPLNIMGVSAAYQSAKIVAVYNDIRQPKKDQKTREFLILEAPSFLTTKAWNRSYLTYIDTEIKDNYLIYNFAPGTLCLWQAIMARDFPFLISPN</sequence>
<keyword evidence="1" id="KW-0812">Transmembrane</keyword>
<reference evidence="2" key="1">
    <citation type="submission" date="2022-09" db="EMBL/GenBank/DDBJ databases">
        <title>Aureispira anguillicida sp. nov., isolated from Leptocephalus of Japanese eel Anguilla japonica.</title>
        <authorList>
            <person name="Yuasa K."/>
            <person name="Mekata T."/>
            <person name="Ikunari K."/>
        </authorList>
    </citation>
    <scope>NUCLEOTIDE SEQUENCE</scope>
    <source>
        <strain evidence="2">EL160426</strain>
    </source>
</reference>
<gene>
    <name evidence="2" type="ORF">AsAng_0018310</name>
</gene>
<evidence type="ECO:0000313" key="3">
    <source>
        <dbReference type="Proteomes" id="UP001060919"/>
    </source>
</evidence>
<protein>
    <submittedName>
        <fullName evidence="2">Uncharacterized protein</fullName>
    </submittedName>
</protein>
<evidence type="ECO:0000256" key="1">
    <source>
        <dbReference type="SAM" id="Phobius"/>
    </source>
</evidence>
<keyword evidence="1" id="KW-0472">Membrane</keyword>
<dbReference type="AlphaFoldDB" id="A0A915YDJ1"/>
<evidence type="ECO:0000313" key="2">
    <source>
        <dbReference type="EMBL" id="BDS11120.1"/>
    </source>
</evidence>
<dbReference type="RefSeq" id="WP_264792327.1">
    <property type="nucleotide sequence ID" value="NZ_AP026867.1"/>
</dbReference>
<dbReference type="Proteomes" id="UP001060919">
    <property type="component" value="Chromosome"/>
</dbReference>
<organism evidence="2 3">
    <name type="scientific">Aureispira anguillae</name>
    <dbReference type="NCBI Taxonomy" id="2864201"/>
    <lineage>
        <taxon>Bacteria</taxon>
        <taxon>Pseudomonadati</taxon>
        <taxon>Bacteroidota</taxon>
        <taxon>Saprospiria</taxon>
        <taxon>Saprospirales</taxon>
        <taxon>Saprospiraceae</taxon>
        <taxon>Aureispira</taxon>
    </lineage>
</organism>
<dbReference type="EMBL" id="AP026867">
    <property type="protein sequence ID" value="BDS11120.1"/>
    <property type="molecule type" value="Genomic_DNA"/>
</dbReference>
<feature type="transmembrane region" description="Helical" evidence="1">
    <location>
        <begin position="21"/>
        <end position="39"/>
    </location>
</feature>
<proteinExistence type="predicted"/>
<keyword evidence="3" id="KW-1185">Reference proteome</keyword>
<accession>A0A915YDJ1</accession>
<dbReference type="KEGG" id="aup:AsAng_0018310"/>
<name>A0A915YDJ1_9BACT</name>
<keyword evidence="1" id="KW-1133">Transmembrane helix</keyword>